<name>A0A2P2QJ09_RHIMU</name>
<dbReference type="AlphaFoldDB" id="A0A2P2QJ09"/>
<dbReference type="EMBL" id="GGEC01086421">
    <property type="protein sequence ID" value="MBX66905.1"/>
    <property type="molecule type" value="Transcribed_RNA"/>
</dbReference>
<evidence type="ECO:0000313" key="1">
    <source>
        <dbReference type="EMBL" id="MBX66905.1"/>
    </source>
</evidence>
<protein>
    <submittedName>
        <fullName evidence="1">Uncharacterized protein</fullName>
    </submittedName>
</protein>
<proteinExistence type="predicted"/>
<organism evidence="1">
    <name type="scientific">Rhizophora mucronata</name>
    <name type="common">Asiatic mangrove</name>
    <dbReference type="NCBI Taxonomy" id="61149"/>
    <lineage>
        <taxon>Eukaryota</taxon>
        <taxon>Viridiplantae</taxon>
        <taxon>Streptophyta</taxon>
        <taxon>Embryophyta</taxon>
        <taxon>Tracheophyta</taxon>
        <taxon>Spermatophyta</taxon>
        <taxon>Magnoliopsida</taxon>
        <taxon>eudicotyledons</taxon>
        <taxon>Gunneridae</taxon>
        <taxon>Pentapetalae</taxon>
        <taxon>rosids</taxon>
        <taxon>fabids</taxon>
        <taxon>Malpighiales</taxon>
        <taxon>Rhizophoraceae</taxon>
        <taxon>Rhizophora</taxon>
    </lineage>
</organism>
<sequence length="29" mass="3201">MYIVIIRTFICSNAALGHVFASNCLKVES</sequence>
<reference evidence="1" key="1">
    <citation type="submission" date="2018-02" db="EMBL/GenBank/DDBJ databases">
        <title>Rhizophora mucronata_Transcriptome.</title>
        <authorList>
            <person name="Meera S.P."/>
            <person name="Sreeshan A."/>
            <person name="Augustine A."/>
        </authorList>
    </citation>
    <scope>NUCLEOTIDE SEQUENCE</scope>
    <source>
        <tissue evidence="1">Leaf</tissue>
    </source>
</reference>
<accession>A0A2P2QJ09</accession>